<dbReference type="Gene3D" id="3.40.50.2300">
    <property type="match status" value="1"/>
</dbReference>
<evidence type="ECO:0000313" key="4">
    <source>
        <dbReference type="Proteomes" id="UP000009011"/>
    </source>
</evidence>
<dbReference type="PROSITE" id="PS50110">
    <property type="entry name" value="RESPONSE_REGULATORY"/>
    <property type="match status" value="1"/>
</dbReference>
<dbReference type="InterPro" id="IPR001789">
    <property type="entry name" value="Sig_transdc_resp-reg_receiver"/>
</dbReference>
<dbReference type="eggNOG" id="COG0745">
    <property type="taxonomic scope" value="Bacteria"/>
</dbReference>
<gene>
    <name evidence="3" type="ordered locus">MROS_2040</name>
</gene>
<feature type="domain" description="Response regulatory" evidence="2">
    <location>
        <begin position="5"/>
        <end position="49"/>
    </location>
</feature>
<proteinExistence type="predicted"/>
<evidence type="ECO:0000313" key="3">
    <source>
        <dbReference type="EMBL" id="AFN75272.1"/>
    </source>
</evidence>
<dbReference type="EMBL" id="CP003557">
    <property type="protein sequence ID" value="AFN75272.1"/>
    <property type="molecule type" value="Genomic_DNA"/>
</dbReference>
<name>I6YXG7_MELRP</name>
<comment type="caution">
    <text evidence="1">Lacks conserved residue(s) required for the propagation of feature annotation.</text>
</comment>
<dbReference type="SUPFAM" id="SSF52172">
    <property type="entry name" value="CheY-like"/>
    <property type="match status" value="1"/>
</dbReference>
<dbReference type="GO" id="GO:0000160">
    <property type="term" value="P:phosphorelay signal transduction system"/>
    <property type="evidence" value="ECO:0007669"/>
    <property type="project" value="InterPro"/>
</dbReference>
<dbReference type="KEGG" id="mro:MROS_2040"/>
<organism evidence="3 4">
    <name type="scientific">Melioribacter roseus (strain DSM 23840 / JCM 17771 / VKM B-2668 / P3M-2)</name>
    <dbReference type="NCBI Taxonomy" id="1191523"/>
    <lineage>
        <taxon>Bacteria</taxon>
        <taxon>Pseudomonadati</taxon>
        <taxon>Ignavibacteriota</taxon>
        <taxon>Ignavibacteria</taxon>
        <taxon>Ignavibacteriales</taxon>
        <taxon>Melioribacteraceae</taxon>
        <taxon>Melioribacter</taxon>
    </lineage>
</organism>
<evidence type="ECO:0000259" key="2">
    <source>
        <dbReference type="PROSITE" id="PS50110"/>
    </source>
</evidence>
<dbReference type="STRING" id="1191523.MROS_2040"/>
<sequence>MENLKVLLIEDDPNIAELIDIHLKDLGYELEHETNGNNVLKKALNGLTL</sequence>
<evidence type="ECO:0000256" key="1">
    <source>
        <dbReference type="PROSITE-ProRule" id="PRU00169"/>
    </source>
</evidence>
<dbReference type="AlphaFoldDB" id="I6YXG7"/>
<dbReference type="Proteomes" id="UP000009011">
    <property type="component" value="Chromosome"/>
</dbReference>
<keyword evidence="4" id="KW-1185">Reference proteome</keyword>
<dbReference type="HOGENOM" id="CLU_3137523_0_0_10"/>
<accession>I6YXG7</accession>
<reference evidence="3 4" key="1">
    <citation type="journal article" date="2013" name="PLoS ONE">
        <title>Genomic analysis of Melioribacter roseus, facultatively anaerobic organotrophic bacterium representing a novel deep lineage within Bacteriodetes/Chlorobi group.</title>
        <authorList>
            <person name="Kadnikov V.V."/>
            <person name="Mardanov A.V."/>
            <person name="Podosokorskaya O.A."/>
            <person name="Gavrilov S.N."/>
            <person name="Kublanov I.V."/>
            <person name="Beletsky A.V."/>
            <person name="Bonch-Osmolovskaya E.A."/>
            <person name="Ravin N.V."/>
        </authorList>
    </citation>
    <scope>NUCLEOTIDE SEQUENCE [LARGE SCALE GENOMIC DNA]</scope>
    <source>
        <strain evidence="4">JCM 17771 / P3M-2</strain>
    </source>
</reference>
<protein>
    <recommendedName>
        <fullName evidence="2">Response regulatory domain-containing protein</fullName>
    </recommendedName>
</protein>
<dbReference type="InterPro" id="IPR011006">
    <property type="entry name" value="CheY-like_superfamily"/>
</dbReference>